<dbReference type="RefSeq" id="WP_069363954.1">
    <property type="nucleotide sequence ID" value="NZ_CP012502.1"/>
</dbReference>
<protein>
    <submittedName>
        <fullName evidence="5">HTH-type dhaKLM operon transcriptional activator dhaS</fullName>
    </submittedName>
</protein>
<dbReference type="Gene3D" id="1.10.357.10">
    <property type="entry name" value="Tetracycline Repressor, domain 2"/>
    <property type="match status" value="1"/>
</dbReference>
<dbReference type="InterPro" id="IPR050624">
    <property type="entry name" value="HTH-type_Tx_Regulator"/>
</dbReference>
<dbReference type="InterPro" id="IPR012738">
    <property type="entry name" value="Tscrpt_reg_DhaS"/>
</dbReference>
<keyword evidence="2 3" id="KW-0238">DNA-binding</keyword>
<proteinExistence type="predicted"/>
<dbReference type="Proteomes" id="UP000094463">
    <property type="component" value="Chromosome"/>
</dbReference>
<reference evidence="5 6" key="1">
    <citation type="submission" date="2015-08" db="EMBL/GenBank/DDBJ databases">
        <title>The complete genome sequence of Bacillus beveridgei MLTeJB.</title>
        <authorList>
            <person name="Hanson T.E."/>
            <person name="Mesa C."/>
            <person name="Basesman S.M."/>
            <person name="Oremland R.S."/>
        </authorList>
    </citation>
    <scope>NUCLEOTIDE SEQUENCE [LARGE SCALE GENOMIC DNA]</scope>
    <source>
        <strain evidence="5 6">MLTeJB</strain>
    </source>
</reference>
<dbReference type="NCBIfam" id="TIGR02366">
    <property type="entry name" value="DHAK_reg"/>
    <property type="match status" value="1"/>
</dbReference>
<sequence length="199" mass="23530">MTHSLITKKIIARSLKDLMEQKAFAKISVRDIMACADLRRQTFYYHFQDKYELLTWIYEDETRENSIDFFQYDDPERIFDHLLHYVYDNRTFYEKAIQVHEQNGFFQALTSHMEALYRTLISEWAKQDGFRMENDQVDLLVRFYSRGFTGVVENWLIGGCREDPVVIAKELNDVVHIGLRTQLSQKSGETMSGDRGEST</sequence>
<evidence type="ECO:0000259" key="4">
    <source>
        <dbReference type="PROSITE" id="PS50977"/>
    </source>
</evidence>
<dbReference type="EMBL" id="CP012502">
    <property type="protein sequence ID" value="AOM81818.1"/>
    <property type="molecule type" value="Genomic_DNA"/>
</dbReference>
<evidence type="ECO:0000256" key="3">
    <source>
        <dbReference type="PROSITE-ProRule" id="PRU00335"/>
    </source>
</evidence>
<dbReference type="OrthoDB" id="9810250at2"/>
<dbReference type="STRING" id="632773.BBEV_0424"/>
<dbReference type="PANTHER" id="PTHR43479">
    <property type="entry name" value="ACREF/ENVCD OPERON REPRESSOR-RELATED"/>
    <property type="match status" value="1"/>
</dbReference>
<feature type="DNA-binding region" description="H-T-H motif" evidence="3">
    <location>
        <begin position="28"/>
        <end position="47"/>
    </location>
</feature>
<accession>A0A1D7QS51</accession>
<gene>
    <name evidence="5" type="primary">dhaS</name>
    <name evidence="5" type="ORF">BBEV_0424</name>
</gene>
<keyword evidence="1" id="KW-0678">Repressor</keyword>
<dbReference type="SUPFAM" id="SSF46689">
    <property type="entry name" value="Homeodomain-like"/>
    <property type="match status" value="1"/>
</dbReference>
<dbReference type="Pfam" id="PF00440">
    <property type="entry name" value="TetR_N"/>
    <property type="match status" value="1"/>
</dbReference>
<dbReference type="PATRIC" id="fig|632773.3.peg.458"/>
<keyword evidence="6" id="KW-1185">Reference proteome</keyword>
<evidence type="ECO:0000256" key="1">
    <source>
        <dbReference type="ARBA" id="ARBA00022491"/>
    </source>
</evidence>
<name>A0A1D7QS51_9BACI</name>
<dbReference type="GO" id="GO:0003677">
    <property type="term" value="F:DNA binding"/>
    <property type="evidence" value="ECO:0007669"/>
    <property type="project" value="UniProtKB-UniRule"/>
</dbReference>
<organism evidence="5 6">
    <name type="scientific">Salisediminibacterium beveridgei</name>
    <dbReference type="NCBI Taxonomy" id="632773"/>
    <lineage>
        <taxon>Bacteria</taxon>
        <taxon>Bacillati</taxon>
        <taxon>Bacillota</taxon>
        <taxon>Bacilli</taxon>
        <taxon>Bacillales</taxon>
        <taxon>Bacillaceae</taxon>
        <taxon>Salisediminibacterium</taxon>
    </lineage>
</organism>
<evidence type="ECO:0000313" key="6">
    <source>
        <dbReference type="Proteomes" id="UP000094463"/>
    </source>
</evidence>
<dbReference type="PROSITE" id="PS50977">
    <property type="entry name" value="HTH_TETR_2"/>
    <property type="match status" value="1"/>
</dbReference>
<dbReference type="PANTHER" id="PTHR43479:SF7">
    <property type="entry name" value="TETR-FAMILY TRANSCRIPTIONAL REGULATOR"/>
    <property type="match status" value="1"/>
</dbReference>
<evidence type="ECO:0000313" key="5">
    <source>
        <dbReference type="EMBL" id="AOM81818.1"/>
    </source>
</evidence>
<dbReference type="KEGG" id="bbev:BBEV_0424"/>
<dbReference type="InterPro" id="IPR001647">
    <property type="entry name" value="HTH_TetR"/>
</dbReference>
<evidence type="ECO:0000256" key="2">
    <source>
        <dbReference type="ARBA" id="ARBA00023125"/>
    </source>
</evidence>
<dbReference type="AlphaFoldDB" id="A0A1D7QS51"/>
<feature type="domain" description="HTH tetR-type" evidence="4">
    <location>
        <begin position="5"/>
        <end position="65"/>
    </location>
</feature>
<dbReference type="InterPro" id="IPR009057">
    <property type="entry name" value="Homeodomain-like_sf"/>
</dbReference>
<dbReference type="InterPro" id="IPR039532">
    <property type="entry name" value="TetR_C_Firmicutes"/>
</dbReference>
<dbReference type="Pfam" id="PF14278">
    <property type="entry name" value="TetR_C_8"/>
    <property type="match status" value="1"/>
</dbReference>